<dbReference type="Ensembl" id="ENSSSCT00070059501.1">
    <property type="protein sequence ID" value="ENSSSCP00070050676.1"/>
    <property type="gene ID" value="ENSSSCG00070029602.1"/>
</dbReference>
<name>A0A4X1W921_PIG</name>
<reference evidence="2 3" key="1">
    <citation type="submission" date="2017-08" db="EMBL/GenBank/DDBJ databases">
        <title>USMARCv1.0.</title>
        <authorList>
            <person name="Hannum G.I."/>
            <person name="Koren S."/>
            <person name="Schroeder S.G."/>
            <person name="Chin S.C."/>
            <person name="Nonneman D.J."/>
            <person name="Becker S.A."/>
            <person name="Rosen B.D."/>
            <person name="Bickhart D.M."/>
            <person name="Putnam N.H."/>
            <person name="Green R.E."/>
            <person name="Tuggle C.K."/>
            <person name="Liu H."/>
            <person name="Rohrer G.A."/>
            <person name="Warr A."/>
            <person name="Hall R."/>
            <person name="Kim K."/>
            <person name="Hume D.A."/>
            <person name="Talbot R."/>
            <person name="Chow W."/>
            <person name="Howe K."/>
            <person name="Schwartz A.S."/>
            <person name="Watson M."/>
            <person name="Archibald A.L."/>
            <person name="Phillippy A.M."/>
            <person name="Smith T.P.L."/>
        </authorList>
    </citation>
    <scope>NUCLEOTIDE SEQUENCE [LARGE SCALE GENOMIC DNA]</scope>
</reference>
<feature type="region of interest" description="Disordered" evidence="1">
    <location>
        <begin position="20"/>
        <end position="55"/>
    </location>
</feature>
<feature type="compositionally biased region" description="Low complexity" evidence="1">
    <location>
        <begin position="46"/>
        <end position="55"/>
    </location>
</feature>
<evidence type="ECO:0000313" key="3">
    <source>
        <dbReference type="Proteomes" id="UP000314985"/>
    </source>
</evidence>
<feature type="region of interest" description="Disordered" evidence="1">
    <location>
        <begin position="153"/>
        <end position="174"/>
    </location>
</feature>
<evidence type="ECO:0000256" key="1">
    <source>
        <dbReference type="SAM" id="MobiDB-lite"/>
    </source>
</evidence>
<reference evidence="2" key="2">
    <citation type="submission" date="2025-08" db="UniProtKB">
        <authorList>
            <consortium name="Ensembl"/>
        </authorList>
    </citation>
    <scope>IDENTIFICATION</scope>
</reference>
<feature type="compositionally biased region" description="Basic and acidic residues" evidence="1">
    <location>
        <begin position="164"/>
        <end position="174"/>
    </location>
</feature>
<accession>A0A4X1W921</accession>
<sequence>MLGDKPAWFLPHREGRGDGRWEMVPAPSLGASGDYGRRRSPAWGEQQGSVSQGVGAQTTRRALSSPAWPPLWPTAAAAPHTMPQLRSQEPPWTLGLIFQAPFCPLSYPRPSDTHSDPDTFGGQKDTGPHFWPSEFRGHVARLLPTQIRVKAFPHPHPCPGSRVASREAWGRSRP</sequence>
<protein>
    <submittedName>
        <fullName evidence="2">Uncharacterized protein</fullName>
    </submittedName>
</protein>
<dbReference type="AlphaFoldDB" id="A0A4X1W921"/>
<organism evidence="2 3">
    <name type="scientific">Sus scrofa</name>
    <name type="common">Pig</name>
    <dbReference type="NCBI Taxonomy" id="9823"/>
    <lineage>
        <taxon>Eukaryota</taxon>
        <taxon>Metazoa</taxon>
        <taxon>Chordata</taxon>
        <taxon>Craniata</taxon>
        <taxon>Vertebrata</taxon>
        <taxon>Euteleostomi</taxon>
        <taxon>Mammalia</taxon>
        <taxon>Eutheria</taxon>
        <taxon>Laurasiatheria</taxon>
        <taxon>Artiodactyla</taxon>
        <taxon>Suina</taxon>
        <taxon>Suidae</taxon>
        <taxon>Sus</taxon>
    </lineage>
</organism>
<proteinExistence type="predicted"/>
<dbReference type="Proteomes" id="UP000314985">
    <property type="component" value="Chromosome 6"/>
</dbReference>
<evidence type="ECO:0000313" key="2">
    <source>
        <dbReference type="Ensembl" id="ENSSSCP00070050676.1"/>
    </source>
</evidence>